<sequence length="92" mass="9547">MSVGVHTKSPGPHGKSRRRKRAVALLLAMLVLWPVPRASAQPPAAPAAPAGEVTLGFPALGLGAAPRPGARSPRSARWESLARNAAHAPHTR</sequence>
<evidence type="ECO:0000313" key="3">
    <source>
        <dbReference type="EMBL" id="QIS19152.1"/>
    </source>
</evidence>
<proteinExistence type="predicted"/>
<reference evidence="3 4" key="1">
    <citation type="journal article" date="2019" name="ACS Chem. Biol.">
        <title>Identification and Mobilization of a Cryptic Antibiotic Biosynthesis Gene Locus from a Human-Pathogenic Nocardia Isolate.</title>
        <authorList>
            <person name="Herisse M."/>
            <person name="Ishida K."/>
            <person name="Porter J.L."/>
            <person name="Howden B."/>
            <person name="Hertweck C."/>
            <person name="Stinear T.P."/>
            <person name="Pidot S.J."/>
        </authorList>
    </citation>
    <scope>NUCLEOTIDE SEQUENCE [LARGE SCALE GENOMIC DNA]</scope>
    <source>
        <strain evidence="3 4">AUSMDU00012715</strain>
    </source>
</reference>
<protein>
    <submittedName>
        <fullName evidence="3">Uncharacterized protein</fullName>
    </submittedName>
</protein>
<organism evidence="3 4">
    <name type="scientific">Nocardia terpenica</name>
    <dbReference type="NCBI Taxonomy" id="455432"/>
    <lineage>
        <taxon>Bacteria</taxon>
        <taxon>Bacillati</taxon>
        <taxon>Actinomycetota</taxon>
        <taxon>Actinomycetes</taxon>
        <taxon>Mycobacteriales</taxon>
        <taxon>Nocardiaceae</taxon>
        <taxon>Nocardia</taxon>
    </lineage>
</organism>
<dbReference type="Proteomes" id="UP000500953">
    <property type="component" value="Chromosome"/>
</dbReference>
<accession>A0A6G9Z103</accession>
<dbReference type="AlphaFoldDB" id="A0A6G9Z103"/>
<dbReference type="RefSeq" id="WP_167486452.1">
    <property type="nucleotide sequence ID" value="NZ_CP046173.1"/>
</dbReference>
<evidence type="ECO:0000256" key="1">
    <source>
        <dbReference type="SAM" id="MobiDB-lite"/>
    </source>
</evidence>
<evidence type="ECO:0000313" key="4">
    <source>
        <dbReference type="Proteomes" id="UP000500953"/>
    </source>
</evidence>
<feature type="chain" id="PRO_5026067354" evidence="2">
    <location>
        <begin position="41"/>
        <end position="92"/>
    </location>
</feature>
<dbReference type="EMBL" id="CP046173">
    <property type="protein sequence ID" value="QIS19152.1"/>
    <property type="molecule type" value="Genomic_DNA"/>
</dbReference>
<feature type="region of interest" description="Disordered" evidence="1">
    <location>
        <begin position="62"/>
        <end position="92"/>
    </location>
</feature>
<feature type="region of interest" description="Disordered" evidence="1">
    <location>
        <begin position="1"/>
        <end position="20"/>
    </location>
</feature>
<keyword evidence="2" id="KW-0732">Signal</keyword>
<feature type="compositionally biased region" description="Low complexity" evidence="1">
    <location>
        <begin position="62"/>
        <end position="75"/>
    </location>
</feature>
<evidence type="ECO:0000256" key="2">
    <source>
        <dbReference type="SAM" id="SignalP"/>
    </source>
</evidence>
<gene>
    <name evidence="3" type="ORF">F6W96_13480</name>
</gene>
<name>A0A6G9Z103_9NOCA</name>
<feature type="signal peptide" evidence="2">
    <location>
        <begin position="1"/>
        <end position="40"/>
    </location>
</feature>